<evidence type="ECO:0000313" key="2">
    <source>
        <dbReference type="EMBL" id="KAF3076904.1"/>
    </source>
</evidence>
<protein>
    <recommendedName>
        <fullName evidence="1">Heterokaryon incompatibility domain-containing protein</fullName>
    </recommendedName>
</protein>
<evidence type="ECO:0000313" key="3">
    <source>
        <dbReference type="Proteomes" id="UP000801864"/>
    </source>
</evidence>
<dbReference type="PANTHER" id="PTHR33112">
    <property type="entry name" value="DOMAIN PROTEIN, PUTATIVE-RELATED"/>
    <property type="match status" value="1"/>
</dbReference>
<dbReference type="PANTHER" id="PTHR33112:SF16">
    <property type="entry name" value="HETEROKARYON INCOMPATIBILITY DOMAIN-CONTAINING PROTEIN"/>
    <property type="match status" value="1"/>
</dbReference>
<gene>
    <name evidence="2" type="ORF">CFAM422_000026</name>
</gene>
<sequence length="744" mass="83796">MSTRCRLCSGLSVETLFGLAKQEFSGHEFPASAYYQHHNSFHDLEQAANAGCDLCLLIVDCFKGIPWIRGESYQFSSYLWEKPEIATEDSAYDAAKQLALSDVKLSIGTDHVYLGDGLDKVRSFNTLLVQIGPTELPEESDDYAFPFLTLSLNGPDYFAEIRGINIGRRKIHPDLGSPNQFKIARRWLQECRTHEACLMNKIPVLPTRVVDIGLADTKSVPRVLISQGAKADYIALSHCWGGRIASVLTSKTYHDYQQALPISEIPANFKDSFRIARELGIQYVWIDSLCIIQDSKEDWEIESSKMGAVYRNATLTVSALVSAKSTVGILKTNKNRFLRAPKSAKLRIYEDSSKDEEVEVDWKSQEEENLRRLMNESVLTSRGWTLQEYILSPRNLLYGERQIYWRCPSMMISADATPEGNQFPDHKFRKASQVIYSDILAVAPEIESDIRAVLEDYYELAETYSARQLTYGSDKHAAFSGIAQMIHPSIGGQYLAGLWTVDFKHGLLWYAEMASCRHVESHGAPSWSWMVTDASVLFSRIRIFETTPFDVKILQYNGISKDAIKQFGQTESASVVVEGLTMPLIRSKQHVRARDRDDLVLGSVYYDEPSSADDGDMRNSIFTVDDQVLGQALISLHTDPGADDIDISSNLFLEDNLLVLLVQADENVDNEMESSFGEGIVLRPVKHGLEDVYERMGQRTQRHAPVSSAFKYSQLSGHFKLVILYRLGEQIISIDTRVCNNAID</sequence>
<reference evidence="2 3" key="1">
    <citation type="submission" date="2018-06" db="EMBL/GenBank/DDBJ databases">
        <title>Genome analysis of cellulolytic fungus Trichoderma lentiforme CFAM-422.</title>
        <authorList>
            <person name="Steindorff A.S."/>
            <person name="Formighieri E.F."/>
            <person name="Midorikawa G.E.O."/>
            <person name="Tamietti M.S."/>
            <person name="Ramos E.Z."/>
            <person name="Silva A.S."/>
            <person name="Bon E.P.S."/>
            <person name="Mendes T.D."/>
            <person name="Damaso M.C.T."/>
            <person name="Favaro L.C.L."/>
        </authorList>
    </citation>
    <scope>NUCLEOTIDE SEQUENCE [LARGE SCALE GENOMIC DNA]</scope>
    <source>
        <strain evidence="2 3">CFAM-422</strain>
    </source>
</reference>
<feature type="domain" description="Heterokaryon incompatibility" evidence="1">
    <location>
        <begin position="233"/>
        <end position="388"/>
    </location>
</feature>
<dbReference type="Pfam" id="PF06985">
    <property type="entry name" value="HET"/>
    <property type="match status" value="1"/>
</dbReference>
<evidence type="ECO:0000259" key="1">
    <source>
        <dbReference type="Pfam" id="PF06985"/>
    </source>
</evidence>
<dbReference type="Proteomes" id="UP000801864">
    <property type="component" value="Unassembled WGS sequence"/>
</dbReference>
<accession>A0A9P5CIE6</accession>
<name>A0A9P5CIE6_9HYPO</name>
<dbReference type="AlphaFoldDB" id="A0A9P5CIE6"/>
<proteinExistence type="predicted"/>
<dbReference type="InterPro" id="IPR010730">
    <property type="entry name" value="HET"/>
</dbReference>
<keyword evidence="3" id="KW-1185">Reference proteome</keyword>
<organism evidence="2 3">
    <name type="scientific">Trichoderma lentiforme</name>
    <dbReference type="NCBI Taxonomy" id="1567552"/>
    <lineage>
        <taxon>Eukaryota</taxon>
        <taxon>Fungi</taxon>
        <taxon>Dikarya</taxon>
        <taxon>Ascomycota</taxon>
        <taxon>Pezizomycotina</taxon>
        <taxon>Sordariomycetes</taxon>
        <taxon>Hypocreomycetidae</taxon>
        <taxon>Hypocreales</taxon>
        <taxon>Hypocreaceae</taxon>
        <taxon>Trichoderma</taxon>
    </lineage>
</organism>
<comment type="caution">
    <text evidence="2">The sequence shown here is derived from an EMBL/GenBank/DDBJ whole genome shotgun (WGS) entry which is preliminary data.</text>
</comment>
<dbReference type="EMBL" id="QLNT01000001">
    <property type="protein sequence ID" value="KAF3076904.1"/>
    <property type="molecule type" value="Genomic_DNA"/>
</dbReference>